<gene>
    <name evidence="2" type="ORF">IWW36_001796</name>
</gene>
<evidence type="ECO:0000313" key="2">
    <source>
        <dbReference type="EMBL" id="KAJ2850546.1"/>
    </source>
</evidence>
<keyword evidence="3" id="KW-1185">Reference proteome</keyword>
<dbReference type="OrthoDB" id="2571149at2759"/>
<protein>
    <recommendedName>
        <fullName evidence="1">Complex 1 LYR protein domain-containing protein</fullName>
    </recommendedName>
</protein>
<dbReference type="Pfam" id="PF05347">
    <property type="entry name" value="Complex1_LYR"/>
    <property type="match status" value="1"/>
</dbReference>
<comment type="caution">
    <text evidence="2">The sequence shown here is derived from an EMBL/GenBank/DDBJ whole genome shotgun (WGS) entry which is preliminary data.</text>
</comment>
<dbReference type="EMBL" id="JANBUW010000029">
    <property type="protein sequence ID" value="KAJ2850546.1"/>
    <property type="molecule type" value="Genomic_DNA"/>
</dbReference>
<dbReference type="Proteomes" id="UP001139887">
    <property type="component" value="Unassembled WGS sequence"/>
</dbReference>
<feature type="domain" description="Complex 1 LYR protein" evidence="1">
    <location>
        <begin position="17"/>
        <end position="63"/>
    </location>
</feature>
<dbReference type="InterPro" id="IPR008011">
    <property type="entry name" value="Complex1_LYR_dom"/>
</dbReference>
<dbReference type="AlphaFoldDB" id="A0A9W8I8F2"/>
<proteinExistence type="predicted"/>
<sequence>MFRNKVPFFRTASHRGQILSEYRRLLRQAKQFADPVEQTYLWSWIRERFHSNKRQTAPKKVELQRSDGVWASIIMADALNGIDSQKQLINDLAYGRTGYLKMVAQKINEFYHPTKICQAIRDVRPRSSRIHQPKRAYWIPLDLRAFSVPQHLLDRIAEYDEQDRQRQIKRRERREQRLAREIQSMTKAINNGNDALYESGLLPEAFTSTPEVAQSPAAIPGVSGNILWTPKIKNYNRDPPVVQHIRTSSGFELYKVNGRKPPHWLAVKIAASFRKLVRRVNLHEFYFHIIDDLRMEEEFEAQLGISDPGYWIYASNYRDYLRGKIKETSGISNIDAWNAFLAKNDEMNEQDIEFEEAEDE</sequence>
<accession>A0A9W8I8F2</accession>
<evidence type="ECO:0000313" key="3">
    <source>
        <dbReference type="Proteomes" id="UP001139887"/>
    </source>
</evidence>
<evidence type="ECO:0000259" key="1">
    <source>
        <dbReference type="Pfam" id="PF05347"/>
    </source>
</evidence>
<reference evidence="2" key="1">
    <citation type="submission" date="2022-07" db="EMBL/GenBank/DDBJ databases">
        <title>Phylogenomic reconstructions and comparative analyses of Kickxellomycotina fungi.</title>
        <authorList>
            <person name="Reynolds N.K."/>
            <person name="Stajich J.E."/>
            <person name="Barry K."/>
            <person name="Grigoriev I.V."/>
            <person name="Crous P."/>
            <person name="Smith M.E."/>
        </authorList>
    </citation>
    <scope>NUCLEOTIDE SEQUENCE</scope>
    <source>
        <strain evidence="2">NRRL 1566</strain>
    </source>
</reference>
<organism evidence="2 3">
    <name type="scientific">Coemansia brasiliensis</name>
    <dbReference type="NCBI Taxonomy" id="2650707"/>
    <lineage>
        <taxon>Eukaryota</taxon>
        <taxon>Fungi</taxon>
        <taxon>Fungi incertae sedis</taxon>
        <taxon>Zoopagomycota</taxon>
        <taxon>Kickxellomycotina</taxon>
        <taxon>Kickxellomycetes</taxon>
        <taxon>Kickxellales</taxon>
        <taxon>Kickxellaceae</taxon>
        <taxon>Coemansia</taxon>
    </lineage>
</organism>
<name>A0A9W8I8F2_9FUNG</name>